<evidence type="ECO:0000256" key="1">
    <source>
        <dbReference type="SAM" id="MobiDB-lite"/>
    </source>
</evidence>
<dbReference type="PANTHER" id="PTHR35562:SF2">
    <property type="entry name" value="DNA ENDONUCLEASE SMRA-RELATED"/>
    <property type="match status" value="1"/>
</dbReference>
<evidence type="ECO:0000313" key="3">
    <source>
        <dbReference type="EMBL" id="HHJ80454.1"/>
    </source>
</evidence>
<comment type="caution">
    <text evidence="3">The sequence shown here is derived from an EMBL/GenBank/DDBJ whole genome shotgun (WGS) entry which is preliminary data.</text>
</comment>
<dbReference type="Pfam" id="PF01713">
    <property type="entry name" value="Smr"/>
    <property type="match status" value="1"/>
</dbReference>
<evidence type="ECO:0000259" key="2">
    <source>
        <dbReference type="PROSITE" id="PS50828"/>
    </source>
</evidence>
<sequence length="141" mass="16017">KPTKRPILADEQQAVDTLSDEFEPHSDNNQESDSFARPGIQKQLLKKLRLGKVPIEDELDLHGYRVEQARQILWAFLNHSREHGLRCVRIIHGKGLSSQQPPVLRGKTRHWLQQRDDVLAFCPAHRSGGGDGAVYVLLKRG</sequence>
<dbReference type="Gene3D" id="3.30.1370.110">
    <property type="match status" value="1"/>
</dbReference>
<dbReference type="SUPFAM" id="SSF160443">
    <property type="entry name" value="SMR domain-like"/>
    <property type="match status" value="1"/>
</dbReference>
<feature type="domain" description="Smr" evidence="2">
    <location>
        <begin position="59"/>
        <end position="139"/>
    </location>
</feature>
<dbReference type="Proteomes" id="UP000885832">
    <property type="component" value="Unassembled WGS sequence"/>
</dbReference>
<dbReference type="InterPro" id="IPR036063">
    <property type="entry name" value="Smr_dom_sf"/>
</dbReference>
<dbReference type="PANTHER" id="PTHR35562">
    <property type="entry name" value="DNA ENDONUCLEASE SMRA-RELATED"/>
    <property type="match status" value="1"/>
</dbReference>
<dbReference type="EMBL" id="DRNF01000149">
    <property type="protein sequence ID" value="HHJ80454.1"/>
    <property type="molecule type" value="Genomic_DNA"/>
</dbReference>
<name>A0A832J3M2_9GAMM</name>
<reference evidence="3" key="1">
    <citation type="journal article" date="2020" name="mSystems">
        <title>Genome- and Community-Level Interaction Insights into Carbon Utilization and Element Cycling Functions of Hydrothermarchaeota in Hydrothermal Sediment.</title>
        <authorList>
            <person name="Zhou Z."/>
            <person name="Liu Y."/>
            <person name="Xu W."/>
            <person name="Pan J."/>
            <person name="Luo Z.H."/>
            <person name="Li M."/>
        </authorList>
    </citation>
    <scope>NUCLEOTIDE SEQUENCE [LARGE SCALE GENOMIC DNA]</scope>
    <source>
        <strain evidence="3">HyVt-505</strain>
    </source>
</reference>
<feature type="region of interest" description="Disordered" evidence="1">
    <location>
        <begin position="1"/>
        <end position="38"/>
    </location>
</feature>
<dbReference type="InterPro" id="IPR002625">
    <property type="entry name" value="Smr_dom"/>
</dbReference>
<accession>A0A832J3M2</accession>
<proteinExistence type="predicted"/>
<feature type="non-terminal residue" evidence="3">
    <location>
        <position position="1"/>
    </location>
</feature>
<organism evidence="3">
    <name type="scientific">Candidatus Tenderia electrophaga</name>
    <dbReference type="NCBI Taxonomy" id="1748243"/>
    <lineage>
        <taxon>Bacteria</taxon>
        <taxon>Pseudomonadati</taxon>
        <taxon>Pseudomonadota</taxon>
        <taxon>Gammaproteobacteria</taxon>
        <taxon>Candidatus Tenderiales</taxon>
        <taxon>Candidatus Tenderiaceae</taxon>
        <taxon>Candidatus Tenderia</taxon>
    </lineage>
</organism>
<protein>
    <submittedName>
        <fullName evidence="3">DNA mismatch repair protein MutS</fullName>
    </submittedName>
</protein>
<dbReference type="AlphaFoldDB" id="A0A832J3M2"/>
<gene>
    <name evidence="3" type="ORF">ENJ65_02350</name>
</gene>
<dbReference type="SMART" id="SM00463">
    <property type="entry name" value="SMR"/>
    <property type="match status" value="1"/>
</dbReference>
<dbReference type="PROSITE" id="PS50828">
    <property type="entry name" value="SMR"/>
    <property type="match status" value="1"/>
</dbReference>